<dbReference type="Proteomes" id="UP000324800">
    <property type="component" value="Unassembled WGS sequence"/>
</dbReference>
<sequence length="154" mass="17604">MGIEEDEIQHVIEYGVGGSNAAIRRSMGGGFGLTKAYYFSKQFNGSFTVRSAVGVGSTFIITIPCPTQFHVIHPYKNYSQKMGIQMRLLNISVCVEVLTNQVILRSFRYLLISALQLNHFIVEDSIHSKNNQAYIFNHWNKQKKKDSLKKWSHF</sequence>
<dbReference type="Gene3D" id="3.30.565.10">
    <property type="entry name" value="Histidine kinase-like ATPase, C-terminal domain"/>
    <property type="match status" value="1"/>
</dbReference>
<evidence type="ECO:0000313" key="1">
    <source>
        <dbReference type="EMBL" id="KAA6345706.1"/>
    </source>
</evidence>
<dbReference type="InterPro" id="IPR036890">
    <property type="entry name" value="HATPase_C_sf"/>
</dbReference>
<evidence type="ECO:0000313" key="2">
    <source>
        <dbReference type="Proteomes" id="UP000324800"/>
    </source>
</evidence>
<proteinExistence type="predicted"/>
<protein>
    <recommendedName>
        <fullName evidence="3">Histidine kinase/HSP90-like ATPase domain-containing protein</fullName>
    </recommendedName>
</protein>
<evidence type="ECO:0008006" key="3">
    <source>
        <dbReference type="Google" id="ProtNLM"/>
    </source>
</evidence>
<organism evidence="1 2">
    <name type="scientific">Streblomastix strix</name>
    <dbReference type="NCBI Taxonomy" id="222440"/>
    <lineage>
        <taxon>Eukaryota</taxon>
        <taxon>Metamonada</taxon>
        <taxon>Preaxostyla</taxon>
        <taxon>Oxymonadida</taxon>
        <taxon>Streblomastigidae</taxon>
        <taxon>Streblomastix</taxon>
    </lineage>
</organism>
<comment type="caution">
    <text evidence="1">The sequence shown here is derived from an EMBL/GenBank/DDBJ whole genome shotgun (WGS) entry which is preliminary data.</text>
</comment>
<dbReference type="EMBL" id="SNRW01040215">
    <property type="protein sequence ID" value="KAA6345706.1"/>
    <property type="molecule type" value="Genomic_DNA"/>
</dbReference>
<dbReference type="SUPFAM" id="SSF55874">
    <property type="entry name" value="ATPase domain of HSP90 chaperone/DNA topoisomerase II/histidine kinase"/>
    <property type="match status" value="1"/>
</dbReference>
<accession>A0A5J4SHM9</accession>
<gene>
    <name evidence="1" type="ORF">EZS28_052140</name>
</gene>
<dbReference type="OrthoDB" id="60033at2759"/>
<reference evidence="1 2" key="1">
    <citation type="submission" date="2019-03" db="EMBL/GenBank/DDBJ databases">
        <title>Single cell metagenomics reveals metabolic interactions within the superorganism composed of flagellate Streblomastix strix and complex community of Bacteroidetes bacteria on its surface.</title>
        <authorList>
            <person name="Treitli S.C."/>
            <person name="Kolisko M."/>
            <person name="Husnik F."/>
            <person name="Keeling P."/>
            <person name="Hampl V."/>
        </authorList>
    </citation>
    <scope>NUCLEOTIDE SEQUENCE [LARGE SCALE GENOMIC DNA]</scope>
    <source>
        <strain evidence="1">ST1C</strain>
    </source>
</reference>
<name>A0A5J4SHM9_9EUKA</name>
<dbReference type="AlphaFoldDB" id="A0A5J4SHM9"/>